<keyword evidence="3 8" id="KW-0645">Protease</keyword>
<evidence type="ECO:0000256" key="6">
    <source>
        <dbReference type="ARBA" id="ARBA00023157"/>
    </source>
</evidence>
<name>A0AAD8A0M2_DIPPU</name>
<accession>A0AAD8A0M2</accession>
<reference evidence="11" key="1">
    <citation type="journal article" date="2023" name="IScience">
        <title>Live-bearing cockroach genome reveals convergent evolutionary mechanisms linked to viviparity in insects and beyond.</title>
        <authorList>
            <person name="Fouks B."/>
            <person name="Harrison M.C."/>
            <person name="Mikhailova A.A."/>
            <person name="Marchal E."/>
            <person name="English S."/>
            <person name="Carruthers M."/>
            <person name="Jennings E.C."/>
            <person name="Chiamaka E.L."/>
            <person name="Frigard R.A."/>
            <person name="Pippel M."/>
            <person name="Attardo G.M."/>
            <person name="Benoit J.B."/>
            <person name="Bornberg-Bauer E."/>
            <person name="Tobe S.S."/>
        </authorList>
    </citation>
    <scope>NUCLEOTIDE SEQUENCE</scope>
    <source>
        <strain evidence="11">Stay&amp;Tobe</strain>
    </source>
</reference>
<dbReference type="PROSITE" id="PS00135">
    <property type="entry name" value="TRYPSIN_SER"/>
    <property type="match status" value="1"/>
</dbReference>
<dbReference type="FunFam" id="2.40.10.10:FF:000002">
    <property type="entry name" value="Transmembrane protease serine"/>
    <property type="match status" value="1"/>
</dbReference>
<keyword evidence="9" id="KW-1133">Transmembrane helix</keyword>
<dbReference type="InterPro" id="IPR050127">
    <property type="entry name" value="Serine_Proteases_S1"/>
</dbReference>
<feature type="transmembrane region" description="Helical" evidence="9">
    <location>
        <begin position="268"/>
        <end position="288"/>
    </location>
</feature>
<dbReference type="SUPFAM" id="SSF50494">
    <property type="entry name" value="Trypsin-like serine proteases"/>
    <property type="match status" value="2"/>
</dbReference>
<feature type="domain" description="Peptidase S1" evidence="10">
    <location>
        <begin position="1"/>
        <end position="187"/>
    </location>
</feature>
<dbReference type="SMART" id="SM00020">
    <property type="entry name" value="Tryp_SPc"/>
    <property type="match status" value="1"/>
</dbReference>
<feature type="domain" description="Peptidase S1" evidence="10">
    <location>
        <begin position="237"/>
        <end position="341"/>
    </location>
</feature>
<dbReference type="InterPro" id="IPR018114">
    <property type="entry name" value="TRYPSIN_HIS"/>
</dbReference>
<evidence type="ECO:0000256" key="1">
    <source>
        <dbReference type="ARBA" id="ARBA00004613"/>
    </source>
</evidence>
<dbReference type="PROSITE" id="PS50240">
    <property type="entry name" value="TRYPSIN_DOM"/>
    <property type="match status" value="2"/>
</dbReference>
<evidence type="ECO:0000313" key="12">
    <source>
        <dbReference type="Proteomes" id="UP001233999"/>
    </source>
</evidence>
<comment type="caution">
    <text evidence="11">The sequence shown here is derived from an EMBL/GenBank/DDBJ whole genome shotgun (WGS) entry which is preliminary data.</text>
</comment>
<keyword evidence="6" id="KW-1015">Disulfide bond</keyword>
<evidence type="ECO:0000256" key="9">
    <source>
        <dbReference type="SAM" id="Phobius"/>
    </source>
</evidence>
<protein>
    <recommendedName>
        <fullName evidence="10">Peptidase S1 domain-containing protein</fullName>
    </recommendedName>
</protein>
<comment type="similarity">
    <text evidence="7">Belongs to the peptidase S1 family. CLIP subfamily.</text>
</comment>
<proteinExistence type="inferred from homology"/>
<keyword evidence="4 8" id="KW-0378">Hydrolase</keyword>
<evidence type="ECO:0000256" key="8">
    <source>
        <dbReference type="RuleBase" id="RU363034"/>
    </source>
</evidence>
<keyword evidence="12" id="KW-1185">Reference proteome</keyword>
<organism evidence="11 12">
    <name type="scientific">Diploptera punctata</name>
    <name type="common">Pacific beetle cockroach</name>
    <dbReference type="NCBI Taxonomy" id="6984"/>
    <lineage>
        <taxon>Eukaryota</taxon>
        <taxon>Metazoa</taxon>
        <taxon>Ecdysozoa</taxon>
        <taxon>Arthropoda</taxon>
        <taxon>Hexapoda</taxon>
        <taxon>Insecta</taxon>
        <taxon>Pterygota</taxon>
        <taxon>Neoptera</taxon>
        <taxon>Polyneoptera</taxon>
        <taxon>Dictyoptera</taxon>
        <taxon>Blattodea</taxon>
        <taxon>Blaberoidea</taxon>
        <taxon>Blaberidae</taxon>
        <taxon>Diplopterinae</taxon>
        <taxon>Diploptera</taxon>
    </lineage>
</organism>
<feature type="non-terminal residue" evidence="11">
    <location>
        <position position="1"/>
    </location>
</feature>
<dbReference type="PRINTS" id="PR00722">
    <property type="entry name" value="CHYMOTRYPSIN"/>
</dbReference>
<dbReference type="InterPro" id="IPR033116">
    <property type="entry name" value="TRYPSIN_SER"/>
</dbReference>
<dbReference type="Proteomes" id="UP001233999">
    <property type="component" value="Unassembled WGS sequence"/>
</dbReference>
<dbReference type="PROSITE" id="PS00134">
    <property type="entry name" value="TRYPSIN_HIS"/>
    <property type="match status" value="1"/>
</dbReference>
<keyword evidence="9" id="KW-0812">Transmembrane</keyword>
<feature type="non-terminal residue" evidence="11">
    <location>
        <position position="341"/>
    </location>
</feature>
<keyword evidence="2" id="KW-0964">Secreted</keyword>
<comment type="subcellular location">
    <subcellularLocation>
        <location evidence="1">Secreted</location>
    </subcellularLocation>
</comment>
<evidence type="ECO:0000313" key="11">
    <source>
        <dbReference type="EMBL" id="KAJ9589637.1"/>
    </source>
</evidence>
<evidence type="ECO:0000256" key="7">
    <source>
        <dbReference type="ARBA" id="ARBA00024195"/>
    </source>
</evidence>
<dbReference type="InterPro" id="IPR001254">
    <property type="entry name" value="Trypsin_dom"/>
</dbReference>
<sequence>DISLPLRDVNNYVIVMGSSDVRKGMESRHVQIRYPTKFIPHKEFNHEYMSNDIGLIKLGKAFDVNKYVKPLFVPTMVVNLKTDYMCTEYVDEDSYATCLQEVDVPVIDSSTCQHYYSSDTIHENMNLCAGYVLGQKDACSGDSGSPLVCGGRLTAITSWGYRCAYPESPGVYTKVDYYAKWIENVTKTAADIPKTSNTDVLTHVLANNVTEVPRYLHHKCTDHENKFLDNSESGRRVVGGSPAAITDYPFATSLQTKYRVHKCGGTLINIYMVLTAAHCLVVTANVYLPLRDVKKYVLVMGSSDVRKGRESQHVQIRSPIKFIPHKDFNHEYMSNDIGLIE</sequence>
<evidence type="ECO:0000256" key="3">
    <source>
        <dbReference type="ARBA" id="ARBA00022670"/>
    </source>
</evidence>
<dbReference type="GO" id="GO:0006508">
    <property type="term" value="P:proteolysis"/>
    <property type="evidence" value="ECO:0007669"/>
    <property type="project" value="UniProtKB-KW"/>
</dbReference>
<evidence type="ECO:0000256" key="5">
    <source>
        <dbReference type="ARBA" id="ARBA00022825"/>
    </source>
</evidence>
<dbReference type="CDD" id="cd00190">
    <property type="entry name" value="Tryp_SPc"/>
    <property type="match status" value="1"/>
</dbReference>
<dbReference type="AlphaFoldDB" id="A0AAD8A0M2"/>
<keyword evidence="9" id="KW-0472">Membrane</keyword>
<reference evidence="11" key="2">
    <citation type="submission" date="2023-05" db="EMBL/GenBank/DDBJ databases">
        <authorList>
            <person name="Fouks B."/>
        </authorList>
    </citation>
    <scope>NUCLEOTIDE SEQUENCE</scope>
    <source>
        <strain evidence="11">Stay&amp;Tobe</strain>
        <tissue evidence="11">Testes</tissue>
    </source>
</reference>
<dbReference type="GO" id="GO:0005615">
    <property type="term" value="C:extracellular space"/>
    <property type="evidence" value="ECO:0007669"/>
    <property type="project" value="TreeGrafter"/>
</dbReference>
<keyword evidence="5 8" id="KW-0720">Serine protease</keyword>
<evidence type="ECO:0000256" key="4">
    <source>
        <dbReference type="ARBA" id="ARBA00022801"/>
    </source>
</evidence>
<dbReference type="PANTHER" id="PTHR24264">
    <property type="entry name" value="TRYPSIN-RELATED"/>
    <property type="match status" value="1"/>
</dbReference>
<gene>
    <name evidence="11" type="ORF">L9F63_017162</name>
</gene>
<dbReference type="InterPro" id="IPR043504">
    <property type="entry name" value="Peptidase_S1_PA_chymotrypsin"/>
</dbReference>
<dbReference type="InterPro" id="IPR001314">
    <property type="entry name" value="Peptidase_S1A"/>
</dbReference>
<evidence type="ECO:0000256" key="2">
    <source>
        <dbReference type="ARBA" id="ARBA00022525"/>
    </source>
</evidence>
<dbReference type="Gene3D" id="2.40.10.10">
    <property type="entry name" value="Trypsin-like serine proteases"/>
    <property type="match status" value="3"/>
</dbReference>
<dbReference type="GO" id="GO:0004252">
    <property type="term" value="F:serine-type endopeptidase activity"/>
    <property type="evidence" value="ECO:0007669"/>
    <property type="project" value="InterPro"/>
</dbReference>
<dbReference type="InterPro" id="IPR009003">
    <property type="entry name" value="Peptidase_S1_PA"/>
</dbReference>
<dbReference type="EMBL" id="JASPKZ010004924">
    <property type="protein sequence ID" value="KAJ9589637.1"/>
    <property type="molecule type" value="Genomic_DNA"/>
</dbReference>
<dbReference type="Pfam" id="PF00089">
    <property type="entry name" value="Trypsin"/>
    <property type="match status" value="2"/>
</dbReference>
<dbReference type="PANTHER" id="PTHR24264:SF65">
    <property type="entry name" value="SRCR DOMAIN-CONTAINING PROTEIN"/>
    <property type="match status" value="1"/>
</dbReference>
<evidence type="ECO:0000259" key="10">
    <source>
        <dbReference type="PROSITE" id="PS50240"/>
    </source>
</evidence>